<dbReference type="Pfam" id="PF00691">
    <property type="entry name" value="OmpA"/>
    <property type="match status" value="1"/>
</dbReference>
<sequence>MKKLVLMAGMSLALSGCAREAGDFVRTGEFGNATMNNALVMRGDQSYAIALGERFAREIPTTVNFAFDSDHLDGAARQILDRQADWIRQFPEVRFNVYGFTDNVGTKSYNYGLGKRRANAVVQYLSTRGISRSRLNSLVSYGKTRPVIDTPGPERANRRSVTEVAGFLARHPTVLDGKYAQIIYREYVESAKPVDGLTRRTDTGGFGQTQ</sequence>
<dbReference type="Proteomes" id="UP001227126">
    <property type="component" value="Unassembled WGS sequence"/>
</dbReference>
<comment type="subcellular location">
    <subcellularLocation>
        <location evidence="1">Cell outer membrane</location>
    </subcellularLocation>
</comment>
<dbReference type="PANTHER" id="PTHR30329:SF21">
    <property type="entry name" value="LIPOPROTEIN YIAD-RELATED"/>
    <property type="match status" value="1"/>
</dbReference>
<dbReference type="Gene3D" id="3.30.1330.60">
    <property type="entry name" value="OmpA-like domain"/>
    <property type="match status" value="1"/>
</dbReference>
<evidence type="ECO:0000256" key="2">
    <source>
        <dbReference type="ARBA" id="ARBA00023136"/>
    </source>
</evidence>
<dbReference type="PROSITE" id="PS51257">
    <property type="entry name" value="PROKAR_LIPOPROTEIN"/>
    <property type="match status" value="1"/>
</dbReference>
<keyword evidence="8" id="KW-1185">Reference proteome</keyword>
<feature type="signal peptide" evidence="5">
    <location>
        <begin position="1"/>
        <end position="18"/>
    </location>
</feature>
<dbReference type="InterPro" id="IPR006665">
    <property type="entry name" value="OmpA-like"/>
</dbReference>
<evidence type="ECO:0000313" key="8">
    <source>
        <dbReference type="Proteomes" id="UP001227126"/>
    </source>
</evidence>
<keyword evidence="2 4" id="KW-0472">Membrane</keyword>
<evidence type="ECO:0000256" key="5">
    <source>
        <dbReference type="SAM" id="SignalP"/>
    </source>
</evidence>
<evidence type="ECO:0000256" key="3">
    <source>
        <dbReference type="ARBA" id="ARBA00023237"/>
    </source>
</evidence>
<evidence type="ECO:0000256" key="1">
    <source>
        <dbReference type="ARBA" id="ARBA00004442"/>
    </source>
</evidence>
<evidence type="ECO:0000259" key="6">
    <source>
        <dbReference type="PROSITE" id="PS51123"/>
    </source>
</evidence>
<dbReference type="RefSeq" id="WP_284485206.1">
    <property type="nucleotide sequence ID" value="NZ_JASNJE010000008.1"/>
</dbReference>
<dbReference type="EMBL" id="JASNJE010000008">
    <property type="protein sequence ID" value="MDK3073268.1"/>
    <property type="molecule type" value="Genomic_DNA"/>
</dbReference>
<reference evidence="7 8" key="1">
    <citation type="submission" date="2023-05" db="EMBL/GenBank/DDBJ databases">
        <title>Sedimentitalea sp. nov. JM2-8.</title>
        <authorList>
            <person name="Huang J."/>
        </authorList>
    </citation>
    <scope>NUCLEOTIDE SEQUENCE [LARGE SCALE GENOMIC DNA]</scope>
    <source>
        <strain evidence="7 8">JM2-8</strain>
    </source>
</reference>
<feature type="domain" description="OmpA-like" evidence="6">
    <location>
        <begin position="52"/>
        <end position="168"/>
    </location>
</feature>
<name>A0ABT7FDS2_9RHOB</name>
<keyword evidence="5" id="KW-0732">Signal</keyword>
<dbReference type="CDD" id="cd07185">
    <property type="entry name" value="OmpA_C-like"/>
    <property type="match status" value="1"/>
</dbReference>
<dbReference type="InterPro" id="IPR006664">
    <property type="entry name" value="OMP_bac"/>
</dbReference>
<dbReference type="PANTHER" id="PTHR30329">
    <property type="entry name" value="STATOR ELEMENT OF FLAGELLAR MOTOR COMPLEX"/>
    <property type="match status" value="1"/>
</dbReference>
<gene>
    <name evidence="7" type="ORF">QO034_09120</name>
</gene>
<dbReference type="SUPFAM" id="SSF103088">
    <property type="entry name" value="OmpA-like"/>
    <property type="match status" value="1"/>
</dbReference>
<organism evidence="7 8">
    <name type="scientific">Sedimentitalea xiamensis</name>
    <dbReference type="NCBI Taxonomy" id="3050037"/>
    <lineage>
        <taxon>Bacteria</taxon>
        <taxon>Pseudomonadati</taxon>
        <taxon>Pseudomonadota</taxon>
        <taxon>Alphaproteobacteria</taxon>
        <taxon>Rhodobacterales</taxon>
        <taxon>Paracoccaceae</taxon>
        <taxon>Sedimentitalea</taxon>
    </lineage>
</organism>
<dbReference type="InterPro" id="IPR036737">
    <property type="entry name" value="OmpA-like_sf"/>
</dbReference>
<comment type="caution">
    <text evidence="7">The sequence shown here is derived from an EMBL/GenBank/DDBJ whole genome shotgun (WGS) entry which is preliminary data.</text>
</comment>
<dbReference type="InterPro" id="IPR050330">
    <property type="entry name" value="Bact_OuterMem_StrucFunc"/>
</dbReference>
<evidence type="ECO:0000313" key="7">
    <source>
        <dbReference type="EMBL" id="MDK3073268.1"/>
    </source>
</evidence>
<accession>A0ABT7FDS2</accession>
<proteinExistence type="predicted"/>
<dbReference type="PRINTS" id="PR01021">
    <property type="entry name" value="OMPADOMAIN"/>
</dbReference>
<evidence type="ECO:0000256" key="4">
    <source>
        <dbReference type="PROSITE-ProRule" id="PRU00473"/>
    </source>
</evidence>
<keyword evidence="3" id="KW-0998">Cell outer membrane</keyword>
<feature type="chain" id="PRO_5046037335" evidence="5">
    <location>
        <begin position="19"/>
        <end position="210"/>
    </location>
</feature>
<dbReference type="PROSITE" id="PS51123">
    <property type="entry name" value="OMPA_2"/>
    <property type="match status" value="1"/>
</dbReference>
<protein>
    <submittedName>
        <fullName evidence="7">OmpA family protein</fullName>
    </submittedName>
</protein>